<dbReference type="Proteomes" id="UP000198850">
    <property type="component" value="Unassembled WGS sequence"/>
</dbReference>
<proteinExistence type="predicted"/>
<evidence type="ECO:0000313" key="2">
    <source>
        <dbReference type="Proteomes" id="UP000198850"/>
    </source>
</evidence>
<evidence type="ECO:0000313" key="1">
    <source>
        <dbReference type="EMBL" id="SDZ84646.1"/>
    </source>
</evidence>
<dbReference type="STRING" id="425514.SAMN05443550_101188"/>
<gene>
    <name evidence="1" type="ORF">SAMN05443550_101188</name>
</gene>
<protein>
    <submittedName>
        <fullName evidence="1">Uncharacterized protein</fullName>
    </submittedName>
</protein>
<sequence>MIIYLIIIFEITYNMFSFANKQFLNNHIIK</sequence>
<keyword evidence="2" id="KW-1185">Reference proteome</keyword>
<organism evidence="1 2">
    <name type="scientific">Pedobacter hartonius</name>
    <dbReference type="NCBI Taxonomy" id="425514"/>
    <lineage>
        <taxon>Bacteria</taxon>
        <taxon>Pseudomonadati</taxon>
        <taxon>Bacteroidota</taxon>
        <taxon>Sphingobacteriia</taxon>
        <taxon>Sphingobacteriales</taxon>
        <taxon>Sphingobacteriaceae</taxon>
        <taxon>Pedobacter</taxon>
    </lineage>
</organism>
<dbReference type="AlphaFoldDB" id="A0A1H3WBZ4"/>
<name>A0A1H3WBZ4_9SPHI</name>
<accession>A0A1H3WBZ4</accession>
<dbReference type="EMBL" id="FNRA01000001">
    <property type="protein sequence ID" value="SDZ84646.1"/>
    <property type="molecule type" value="Genomic_DNA"/>
</dbReference>
<reference evidence="1 2" key="1">
    <citation type="submission" date="2016-10" db="EMBL/GenBank/DDBJ databases">
        <authorList>
            <person name="de Groot N.N."/>
        </authorList>
    </citation>
    <scope>NUCLEOTIDE SEQUENCE [LARGE SCALE GENOMIC DNA]</scope>
    <source>
        <strain evidence="1 2">DSM 19033</strain>
    </source>
</reference>